<accession>A0A833VF15</accession>
<evidence type="ECO:0000256" key="1">
    <source>
        <dbReference type="ARBA" id="ARBA00003361"/>
    </source>
</evidence>
<feature type="domain" description="PH" evidence="8">
    <location>
        <begin position="47"/>
        <end position="166"/>
    </location>
</feature>
<dbReference type="OrthoDB" id="14833at2759"/>
<comment type="similarity">
    <text evidence="2">Belongs to the OSBP family.</text>
</comment>
<dbReference type="Gene3D" id="2.40.160.120">
    <property type="match status" value="1"/>
</dbReference>
<evidence type="ECO:0000313" key="9">
    <source>
        <dbReference type="EMBL" id="KAF3321223.1"/>
    </source>
</evidence>
<evidence type="ECO:0000313" key="10">
    <source>
        <dbReference type="Proteomes" id="UP000623129"/>
    </source>
</evidence>
<keyword evidence="6" id="KW-0446">Lipid-binding</keyword>
<dbReference type="InterPro" id="IPR011993">
    <property type="entry name" value="PH-like_dom_sf"/>
</dbReference>
<dbReference type="GO" id="GO:0016020">
    <property type="term" value="C:membrane"/>
    <property type="evidence" value="ECO:0007669"/>
    <property type="project" value="TreeGrafter"/>
</dbReference>
<dbReference type="PROSITE" id="PS50003">
    <property type="entry name" value="PH_DOMAIN"/>
    <property type="match status" value="1"/>
</dbReference>
<dbReference type="InterPro" id="IPR037239">
    <property type="entry name" value="OSBP_sf"/>
</dbReference>
<keyword evidence="3" id="KW-0813">Transport</keyword>
<dbReference type="GO" id="GO:0032934">
    <property type="term" value="F:sterol binding"/>
    <property type="evidence" value="ECO:0007669"/>
    <property type="project" value="TreeGrafter"/>
</dbReference>
<protein>
    <submittedName>
        <fullName evidence="9">Oxysterol-binding protein-related protein 2A</fullName>
    </submittedName>
</protein>
<dbReference type="Gene3D" id="2.30.29.30">
    <property type="entry name" value="Pleckstrin-homology domain (PH domain)/Phosphotyrosine-binding domain (PTB)"/>
    <property type="match status" value="1"/>
</dbReference>
<name>A0A833VF15_9POAL</name>
<dbReference type="FunFam" id="3.30.70.3490:FF:000013">
    <property type="entry name" value="Oxysterol-binding protein-related protein 2A"/>
    <property type="match status" value="1"/>
</dbReference>
<evidence type="ECO:0000256" key="2">
    <source>
        <dbReference type="ARBA" id="ARBA00008842"/>
    </source>
</evidence>
<comment type="function">
    <text evidence="1">May be involved in the transport of sterols.</text>
</comment>
<evidence type="ECO:0000256" key="7">
    <source>
        <dbReference type="SAM" id="MobiDB-lite"/>
    </source>
</evidence>
<dbReference type="Pfam" id="PF01237">
    <property type="entry name" value="Oxysterol_BP"/>
    <property type="match status" value="1"/>
</dbReference>
<gene>
    <name evidence="9" type="ORF">FCM35_KLT14476</name>
</gene>
<organism evidence="9 10">
    <name type="scientific">Carex littledalei</name>
    <dbReference type="NCBI Taxonomy" id="544730"/>
    <lineage>
        <taxon>Eukaryota</taxon>
        <taxon>Viridiplantae</taxon>
        <taxon>Streptophyta</taxon>
        <taxon>Embryophyta</taxon>
        <taxon>Tracheophyta</taxon>
        <taxon>Spermatophyta</taxon>
        <taxon>Magnoliopsida</taxon>
        <taxon>Liliopsida</taxon>
        <taxon>Poales</taxon>
        <taxon>Cyperaceae</taxon>
        <taxon>Cyperoideae</taxon>
        <taxon>Cariceae</taxon>
        <taxon>Carex</taxon>
        <taxon>Carex subgen. Euthyceras</taxon>
    </lineage>
</organism>
<dbReference type="AlphaFoldDB" id="A0A833VF15"/>
<dbReference type="InterPro" id="IPR001849">
    <property type="entry name" value="PH_domain"/>
</dbReference>
<keyword evidence="10" id="KW-1185">Reference proteome</keyword>
<dbReference type="GO" id="GO:0006869">
    <property type="term" value="P:lipid transport"/>
    <property type="evidence" value="ECO:0007669"/>
    <property type="project" value="UniProtKB-KW"/>
</dbReference>
<evidence type="ECO:0000256" key="3">
    <source>
        <dbReference type="ARBA" id="ARBA00022448"/>
    </source>
</evidence>
<dbReference type="PANTHER" id="PTHR10972:SF211">
    <property type="entry name" value="OS10G0554100 PROTEIN"/>
    <property type="match status" value="1"/>
</dbReference>
<dbReference type="SUPFAM" id="SSF50729">
    <property type="entry name" value="PH domain-like"/>
    <property type="match status" value="1"/>
</dbReference>
<dbReference type="PANTHER" id="PTHR10972">
    <property type="entry name" value="OXYSTEROL-BINDING PROTEIN-RELATED"/>
    <property type="match status" value="1"/>
</dbReference>
<dbReference type="FunFam" id="2.40.160.120:FF:000012">
    <property type="entry name" value="Oxysterol-binding protein-related protein 2A"/>
    <property type="match status" value="1"/>
</dbReference>
<dbReference type="GO" id="GO:0005829">
    <property type="term" value="C:cytosol"/>
    <property type="evidence" value="ECO:0007669"/>
    <property type="project" value="TreeGrafter"/>
</dbReference>
<keyword evidence="5" id="KW-0445">Lipid transport</keyword>
<dbReference type="Proteomes" id="UP000623129">
    <property type="component" value="Unassembled WGS sequence"/>
</dbReference>
<dbReference type="EMBL" id="SWLB01000027">
    <property type="protein sequence ID" value="KAF3321223.1"/>
    <property type="molecule type" value="Genomic_DNA"/>
</dbReference>
<evidence type="ECO:0000256" key="4">
    <source>
        <dbReference type="ARBA" id="ARBA00023054"/>
    </source>
</evidence>
<proteinExistence type="inferred from homology"/>
<sequence length="733" mass="83351">MRRRDMHPLCCITSDCPGFGLGSRSPCDSDEAPAAAPPHSDGDRPQTASVAGILYKWTNFGKGWRPRWFVLRDGVLTYCKIRQPDVVAPPMESEGMRLIGISGGSRSVGEGLKVIGALHLKISSFRESKSDDKRFYIFTPGKTLQLRTDSAKARVAWIEALVAARSESFLNESCGINPNDMFFSTERLRSRMRAEGLGEALIGDCEKIIQAEFSQHFAQMRARYEDYLSFLGTYPQQMESFNLEGRTTRTDKDRLLLRKHEFSSSGHGKYSEYSNTESSEDIDQKQEVDELSEEDDLCYFDSRQSFSDCAFATSPKVRNANGGDLLPSLQTKRRTRLPDPIEKEKGISLWSMIKDNVGKDLTRVCLPVYFNEPLSSLQKCFEDLEYSYLLDRAYEYGKMGNSLMRILNVAAFAVSAYASSDGRLCKPFNPLLGETYEAEFPEKGLRFFSEKVSHHPMVMACHCEGRGWKFFGDSELRNKFWGQSIQLDPVGKLTLEFDDGETFQWSKVTTTIHNLIIGKVFCNHHGIMSISGNQQYSCTLKFKEHSFLDRNPRQVEGFVKDISGAKAATLTGRWDDSMYYTVNDDASISNSCASTQQNTALLWKKSEPPENPTRYNLTSFAITLNEITPGLKEKLPPTDSRLRPDQRYLENGEYEKANGEKLRLERRQRMSRKWQENGWEPRWFRKNSEAATFGYVGGYWEARAQRKWDGCLDIFGDFSDDSNNTSSENNSKS</sequence>
<evidence type="ECO:0000256" key="5">
    <source>
        <dbReference type="ARBA" id="ARBA00023055"/>
    </source>
</evidence>
<dbReference type="SUPFAM" id="SSF144000">
    <property type="entry name" value="Oxysterol-binding protein-like"/>
    <property type="match status" value="1"/>
</dbReference>
<evidence type="ECO:0000256" key="6">
    <source>
        <dbReference type="ARBA" id="ARBA00023121"/>
    </source>
</evidence>
<comment type="caution">
    <text evidence="9">The sequence shown here is derived from an EMBL/GenBank/DDBJ whole genome shotgun (WGS) entry which is preliminary data.</text>
</comment>
<evidence type="ECO:0000259" key="8">
    <source>
        <dbReference type="PROSITE" id="PS50003"/>
    </source>
</evidence>
<dbReference type="Gene3D" id="3.30.70.3490">
    <property type="match status" value="1"/>
</dbReference>
<feature type="region of interest" description="Disordered" evidence="7">
    <location>
        <begin position="262"/>
        <end position="287"/>
    </location>
</feature>
<reference evidence="9" key="1">
    <citation type="submission" date="2020-01" db="EMBL/GenBank/DDBJ databases">
        <title>Genome sequence of Kobresia littledalei, the first chromosome-level genome in the family Cyperaceae.</title>
        <authorList>
            <person name="Qu G."/>
        </authorList>
    </citation>
    <scope>NUCLEOTIDE SEQUENCE</scope>
    <source>
        <strain evidence="9">C.B.Clarke</strain>
        <tissue evidence="9">Leaf</tissue>
    </source>
</reference>
<dbReference type="InterPro" id="IPR000648">
    <property type="entry name" value="Oxysterol-bd"/>
</dbReference>
<dbReference type="SMART" id="SM00233">
    <property type="entry name" value="PH"/>
    <property type="match status" value="1"/>
</dbReference>
<keyword evidence="4" id="KW-0175">Coiled coil</keyword>
<dbReference type="Pfam" id="PF00169">
    <property type="entry name" value="PH"/>
    <property type="match status" value="1"/>
</dbReference>